<feature type="transmembrane region" description="Helical" evidence="1">
    <location>
        <begin position="34"/>
        <end position="53"/>
    </location>
</feature>
<dbReference type="AlphaFoldDB" id="A0A0K1JM51"/>
<evidence type="ECO:0000256" key="1">
    <source>
        <dbReference type="SAM" id="Phobius"/>
    </source>
</evidence>
<evidence type="ECO:0008006" key="4">
    <source>
        <dbReference type="Google" id="ProtNLM"/>
    </source>
</evidence>
<proteinExistence type="predicted"/>
<dbReference type="KEGG" id="lmoi:VV02_21230"/>
<evidence type="ECO:0000313" key="3">
    <source>
        <dbReference type="Proteomes" id="UP000066480"/>
    </source>
</evidence>
<keyword evidence="1" id="KW-0472">Membrane</keyword>
<keyword evidence="3" id="KW-1185">Reference proteome</keyword>
<protein>
    <recommendedName>
        <fullName evidence="4">YokE-like PH domain-containing protein</fullName>
    </recommendedName>
</protein>
<sequence length="137" mass="15731">MALRDKLVQRTQPYLEPGEQVQSVFMAQAGPSPYWMFLTYLMFFWFRPVIITVTDRSVLIINAGKLRTTFPKSLHLRGSRQVWLGTPTGLWGSIQLDDKYWVHKRFHKDVVAADAALQQMQPGGLPAPAQQLQLPRH</sequence>
<dbReference type="RefSeq" id="WP_052594803.1">
    <property type="nucleotide sequence ID" value="NZ_CP011112.1"/>
</dbReference>
<name>A0A0K1JM51_9MICO</name>
<evidence type="ECO:0000313" key="2">
    <source>
        <dbReference type="EMBL" id="AKU17786.1"/>
    </source>
</evidence>
<dbReference type="STRING" id="571913.VV02_21230"/>
<dbReference type="Proteomes" id="UP000066480">
    <property type="component" value="Chromosome"/>
</dbReference>
<keyword evidence="1" id="KW-1133">Transmembrane helix</keyword>
<dbReference type="OrthoDB" id="3693511at2"/>
<keyword evidence="1" id="KW-0812">Transmembrane</keyword>
<dbReference type="EMBL" id="CP011112">
    <property type="protein sequence ID" value="AKU17786.1"/>
    <property type="molecule type" value="Genomic_DNA"/>
</dbReference>
<accession>A0A0K1JM51</accession>
<reference evidence="2 3" key="1">
    <citation type="submission" date="2015-03" db="EMBL/GenBank/DDBJ databases">
        <title>Luteipulveratus halotolerans sp. nov., a novel actinobacterium (Dermacoccaceae) from Sarawak, Malaysia.</title>
        <authorList>
            <person name="Juboi H."/>
            <person name="Basik A."/>
            <person name="Shamsul S.S."/>
            <person name="Arnold P."/>
            <person name="Schmitt E.K."/>
            <person name="Sanglier J.-J."/>
            <person name="Yeo T."/>
        </authorList>
    </citation>
    <scope>NUCLEOTIDE SEQUENCE [LARGE SCALE GENOMIC DNA]</scope>
    <source>
        <strain evidence="2 3">MN07-A0370</strain>
    </source>
</reference>
<gene>
    <name evidence="2" type="ORF">VV02_21230</name>
</gene>
<organism evidence="2 3">
    <name type="scientific">Luteipulveratus mongoliensis</name>
    <dbReference type="NCBI Taxonomy" id="571913"/>
    <lineage>
        <taxon>Bacteria</taxon>
        <taxon>Bacillati</taxon>
        <taxon>Actinomycetota</taxon>
        <taxon>Actinomycetes</taxon>
        <taxon>Micrococcales</taxon>
        <taxon>Dermacoccaceae</taxon>
        <taxon>Luteipulveratus</taxon>
    </lineage>
</organism>